<evidence type="ECO:0000313" key="3">
    <source>
        <dbReference type="Proteomes" id="UP000235786"/>
    </source>
</evidence>
<evidence type="ECO:0000256" key="1">
    <source>
        <dbReference type="SAM" id="MobiDB-lite"/>
    </source>
</evidence>
<dbReference type="Proteomes" id="UP000235786">
    <property type="component" value="Unassembled WGS sequence"/>
</dbReference>
<dbReference type="GO" id="GO:0008168">
    <property type="term" value="F:methyltransferase activity"/>
    <property type="evidence" value="ECO:0007669"/>
    <property type="project" value="UniProtKB-KW"/>
</dbReference>
<dbReference type="STRING" id="1149755.A0A2J6QUR0"/>
<organism evidence="2 3">
    <name type="scientific">Hyaloscypha variabilis (strain UAMH 11265 / GT02V1 / F)</name>
    <name type="common">Meliniomyces variabilis</name>
    <dbReference type="NCBI Taxonomy" id="1149755"/>
    <lineage>
        <taxon>Eukaryota</taxon>
        <taxon>Fungi</taxon>
        <taxon>Dikarya</taxon>
        <taxon>Ascomycota</taxon>
        <taxon>Pezizomycotina</taxon>
        <taxon>Leotiomycetes</taxon>
        <taxon>Helotiales</taxon>
        <taxon>Hyaloscyphaceae</taxon>
        <taxon>Hyaloscypha</taxon>
        <taxon>Hyaloscypha variabilis</taxon>
    </lineage>
</organism>
<dbReference type="InterPro" id="IPR029063">
    <property type="entry name" value="SAM-dependent_MTases_sf"/>
</dbReference>
<name>A0A2J6QUR0_HYAVF</name>
<feature type="compositionally biased region" description="Low complexity" evidence="1">
    <location>
        <begin position="15"/>
        <end position="39"/>
    </location>
</feature>
<dbReference type="Pfam" id="PF13489">
    <property type="entry name" value="Methyltransf_23"/>
    <property type="match status" value="1"/>
</dbReference>
<dbReference type="PANTHER" id="PTHR43591:SF10">
    <property type="entry name" value="ABC TRANSMEMBRANE TYPE-1 DOMAIN-CONTAINING PROTEIN-RELATED"/>
    <property type="match status" value="1"/>
</dbReference>
<protein>
    <submittedName>
        <fullName evidence="2">S-adenosyl-L-methionine-dependent methyltransferase</fullName>
    </submittedName>
</protein>
<dbReference type="AlphaFoldDB" id="A0A2J6QUR0"/>
<keyword evidence="3" id="KW-1185">Reference proteome</keyword>
<dbReference type="Gene3D" id="3.40.50.150">
    <property type="entry name" value="Vaccinia Virus protein VP39"/>
    <property type="match status" value="1"/>
</dbReference>
<evidence type="ECO:0000313" key="2">
    <source>
        <dbReference type="EMBL" id="PMD30003.1"/>
    </source>
</evidence>
<gene>
    <name evidence="2" type="ORF">L207DRAFT_444691</name>
</gene>
<dbReference type="PANTHER" id="PTHR43591">
    <property type="entry name" value="METHYLTRANSFERASE"/>
    <property type="match status" value="1"/>
</dbReference>
<dbReference type="GO" id="GO:0032259">
    <property type="term" value="P:methylation"/>
    <property type="evidence" value="ECO:0007669"/>
    <property type="project" value="UniProtKB-KW"/>
</dbReference>
<dbReference type="CDD" id="cd02440">
    <property type="entry name" value="AdoMet_MTases"/>
    <property type="match status" value="1"/>
</dbReference>
<keyword evidence="2" id="KW-0489">Methyltransferase</keyword>
<proteinExistence type="predicted"/>
<feature type="region of interest" description="Disordered" evidence="1">
    <location>
        <begin position="1"/>
        <end position="57"/>
    </location>
</feature>
<reference evidence="2 3" key="1">
    <citation type="submission" date="2016-04" db="EMBL/GenBank/DDBJ databases">
        <title>A degradative enzymes factory behind the ericoid mycorrhizal symbiosis.</title>
        <authorList>
            <consortium name="DOE Joint Genome Institute"/>
            <person name="Martino E."/>
            <person name="Morin E."/>
            <person name="Grelet G."/>
            <person name="Kuo A."/>
            <person name="Kohler A."/>
            <person name="Daghino S."/>
            <person name="Barry K."/>
            <person name="Choi C."/>
            <person name="Cichocki N."/>
            <person name="Clum A."/>
            <person name="Copeland A."/>
            <person name="Hainaut M."/>
            <person name="Haridas S."/>
            <person name="Labutti K."/>
            <person name="Lindquist E."/>
            <person name="Lipzen A."/>
            <person name="Khouja H.-R."/>
            <person name="Murat C."/>
            <person name="Ohm R."/>
            <person name="Olson A."/>
            <person name="Spatafora J."/>
            <person name="Veneault-Fourrey C."/>
            <person name="Henrissat B."/>
            <person name="Grigoriev I."/>
            <person name="Martin F."/>
            <person name="Perotto S."/>
        </authorList>
    </citation>
    <scope>NUCLEOTIDE SEQUENCE [LARGE SCALE GENOMIC DNA]</scope>
    <source>
        <strain evidence="2 3">F</strain>
    </source>
</reference>
<sequence>MAGNSEETPPTAPSATEGVAPPAAAAVATAETTQTAGQHVDVDQGDDDNDSALGDGDAYSATTSLASNIRNHTYENGRRYHSYQVGVYFAPNDEAENDRLDMHHHLATLILEGNLTTAPIGKSPQRILDVGCGTGIWSIDAGDEWPSAQVIGVDLSPTQPNSVPPNVQFEIDDVEKEWTFQNPFDLVHVRFMAASLLDWPKLVSQCYKHTKPGGWVEFKDWDFILVSNDNSLPKDGYIYKYHQLLFSALDKIGRPCNPGPNLKKWVEDAGYKNVTERVYPVPIGRWPKDKELKEIGAWNFVVLEDGLEAICMRMFTGIYGWSVDEVQVFLAQVRGELKSIKSKKIHCQHT</sequence>
<accession>A0A2J6QUR0</accession>
<dbReference type="EMBL" id="KZ613970">
    <property type="protein sequence ID" value="PMD30003.1"/>
    <property type="molecule type" value="Genomic_DNA"/>
</dbReference>
<dbReference type="OrthoDB" id="2013972at2759"/>
<keyword evidence="2" id="KW-0808">Transferase</keyword>
<dbReference type="SUPFAM" id="SSF53335">
    <property type="entry name" value="S-adenosyl-L-methionine-dependent methyltransferases"/>
    <property type="match status" value="1"/>
</dbReference>